<dbReference type="Proteomes" id="UP001638806">
    <property type="component" value="Unassembled WGS sequence"/>
</dbReference>
<name>A0ACC4DIL8_PURLI</name>
<protein>
    <submittedName>
        <fullName evidence="1">Uncharacterized protein</fullName>
    </submittedName>
</protein>
<evidence type="ECO:0000313" key="1">
    <source>
        <dbReference type="EMBL" id="KAL3955145.1"/>
    </source>
</evidence>
<accession>A0ACC4DIL8</accession>
<reference evidence="1" key="1">
    <citation type="submission" date="2024-12" db="EMBL/GenBank/DDBJ databases">
        <title>Comparative genomics and development of molecular markers within Purpureocillium lilacinum and among Purpureocillium species.</title>
        <authorList>
            <person name="Yeh Z.-Y."/>
            <person name="Ni N.-T."/>
            <person name="Lo P.-H."/>
            <person name="Mushyakhwo K."/>
            <person name="Lin C.-F."/>
            <person name="Nai Y.-S."/>
        </authorList>
    </citation>
    <scope>NUCLEOTIDE SEQUENCE</scope>
    <source>
        <strain evidence="1">NCHU-NPUST-175</strain>
    </source>
</reference>
<dbReference type="EMBL" id="JBGNUJ010000010">
    <property type="protein sequence ID" value="KAL3955145.1"/>
    <property type="molecule type" value="Genomic_DNA"/>
</dbReference>
<gene>
    <name evidence="1" type="ORF">ACCO45_010708</name>
</gene>
<proteinExistence type="predicted"/>
<comment type="caution">
    <text evidence="1">The sequence shown here is derived from an EMBL/GenBank/DDBJ whole genome shotgun (WGS) entry which is preliminary data.</text>
</comment>
<keyword evidence="2" id="KW-1185">Reference proteome</keyword>
<evidence type="ECO:0000313" key="2">
    <source>
        <dbReference type="Proteomes" id="UP001638806"/>
    </source>
</evidence>
<sequence length="167" mass="18305">MPLELRKYHASPNGRSTLLESKRPKWKPEAAVRVHSIHQRQDANAMSTGGIRALTRLILGMSCGHRWHRQLFPSLPALATDSYAKSYASSTNSSDAAPLPFSRFSFYSSRSSGWNNIAVAEKKGLRCAPAGFRLDKASTSASRLLAGQQVNTAISGQLNTVKNIVRH</sequence>
<organism evidence="1 2">
    <name type="scientific">Purpureocillium lilacinum</name>
    <name type="common">Paecilomyces lilacinus</name>
    <dbReference type="NCBI Taxonomy" id="33203"/>
    <lineage>
        <taxon>Eukaryota</taxon>
        <taxon>Fungi</taxon>
        <taxon>Dikarya</taxon>
        <taxon>Ascomycota</taxon>
        <taxon>Pezizomycotina</taxon>
        <taxon>Sordariomycetes</taxon>
        <taxon>Hypocreomycetidae</taxon>
        <taxon>Hypocreales</taxon>
        <taxon>Ophiocordycipitaceae</taxon>
        <taxon>Purpureocillium</taxon>
    </lineage>
</organism>